<organism evidence="3 4">
    <name type="scientific">Herpetosiphon aurantiacus (strain ATCC 23779 / DSM 785 / 114-95)</name>
    <dbReference type="NCBI Taxonomy" id="316274"/>
    <lineage>
        <taxon>Bacteria</taxon>
        <taxon>Bacillati</taxon>
        <taxon>Chloroflexota</taxon>
        <taxon>Chloroflexia</taxon>
        <taxon>Herpetosiphonales</taxon>
        <taxon>Herpetosiphonaceae</taxon>
        <taxon>Herpetosiphon</taxon>
    </lineage>
</organism>
<evidence type="ECO:0000313" key="4">
    <source>
        <dbReference type="Proteomes" id="UP000000787"/>
    </source>
</evidence>
<dbReference type="EMBL" id="CP000876">
    <property type="protein sequence ID" value="ABX07833.1"/>
    <property type="molecule type" value="Genomic_DNA"/>
</dbReference>
<protein>
    <submittedName>
        <fullName evidence="3">Transposase IS116/IS110/IS902 family protein</fullName>
    </submittedName>
</protein>
<dbReference type="InterPro" id="IPR003346">
    <property type="entry name" value="Transposase_20"/>
</dbReference>
<dbReference type="InterPro" id="IPR002525">
    <property type="entry name" value="Transp_IS110-like_N"/>
</dbReference>
<sequence>MNRSPVYHCFVGIDIAAKTFVAAYAEPGHAASSPRTFDQTEAGFAAFQAYLPATILPTQILIAMEATGSYWIRLAVTLHQAGYAVAVINPKHIHNFAKSLPRRAKTDALDADVLLRFATERQPSCWTPPPTVYHELRQRLLARDALLAMRTQARNQQHALSQWPVVVAEVTAHFNTVLAALDTQLAMLEREITTTMQLGDWAASATLLLSIPGIGLHATAWLLVSTLNFTLCATPEAAVAYAGLNPLARESGTSIRGRPRVGRGGNARLRTVLYMATLSASRYNPPIQALYTRLRERGKAVKVARCAAARKLIHLAWAIVKTGQPFDPGYQQKLREHRVMVAITD</sequence>
<name>A9B919_HERA2</name>
<keyword evidence="4" id="KW-1185">Reference proteome</keyword>
<feature type="domain" description="Transposase IS116/IS110/IS902 C-terminal" evidence="2">
    <location>
        <begin position="206"/>
        <end position="291"/>
    </location>
</feature>
<dbReference type="HOGENOM" id="CLU_036902_5_0_0"/>
<dbReference type="InParanoid" id="A9B919"/>
<evidence type="ECO:0000259" key="1">
    <source>
        <dbReference type="Pfam" id="PF01548"/>
    </source>
</evidence>
<dbReference type="Pfam" id="PF02371">
    <property type="entry name" value="Transposase_20"/>
    <property type="match status" value="1"/>
</dbReference>
<dbReference type="AlphaFoldDB" id="A9B919"/>
<feature type="domain" description="Transposase IS110-like N-terminal" evidence="1">
    <location>
        <begin position="11"/>
        <end position="159"/>
    </location>
</feature>
<dbReference type="Pfam" id="PF01548">
    <property type="entry name" value="DEDD_Tnp_IS110"/>
    <property type="match status" value="1"/>
</dbReference>
<evidence type="ECO:0000313" key="3">
    <source>
        <dbReference type="EMBL" id="ABX07833.1"/>
    </source>
</evidence>
<dbReference type="PANTHER" id="PTHR33055">
    <property type="entry name" value="TRANSPOSASE FOR INSERTION SEQUENCE ELEMENT IS1111A"/>
    <property type="match status" value="1"/>
</dbReference>
<dbReference type="GO" id="GO:0003677">
    <property type="term" value="F:DNA binding"/>
    <property type="evidence" value="ECO:0007669"/>
    <property type="project" value="InterPro"/>
</dbReference>
<dbReference type="PANTHER" id="PTHR33055:SF3">
    <property type="entry name" value="PUTATIVE TRANSPOSASE FOR IS117-RELATED"/>
    <property type="match status" value="1"/>
</dbReference>
<gene>
    <name evidence="3" type="ordered locus">Haur_5206</name>
</gene>
<dbReference type="Proteomes" id="UP000000787">
    <property type="component" value="Plasmid pHAU01"/>
</dbReference>
<accession>A9B919</accession>
<dbReference type="NCBIfam" id="NF033542">
    <property type="entry name" value="transpos_IS110"/>
    <property type="match status" value="1"/>
</dbReference>
<reference evidence="3 4" key="1">
    <citation type="journal article" date="2011" name="Stand. Genomic Sci.">
        <title>Complete genome sequence of the filamentous gliding predatory bacterium Herpetosiphon aurantiacus type strain (114-95(T)).</title>
        <authorList>
            <person name="Kiss H."/>
            <person name="Nett M."/>
            <person name="Domin N."/>
            <person name="Martin K."/>
            <person name="Maresca J.A."/>
            <person name="Copeland A."/>
            <person name="Lapidus A."/>
            <person name="Lucas S."/>
            <person name="Berry K.W."/>
            <person name="Glavina Del Rio T."/>
            <person name="Dalin E."/>
            <person name="Tice H."/>
            <person name="Pitluck S."/>
            <person name="Richardson P."/>
            <person name="Bruce D."/>
            <person name="Goodwin L."/>
            <person name="Han C."/>
            <person name="Detter J.C."/>
            <person name="Schmutz J."/>
            <person name="Brettin T."/>
            <person name="Land M."/>
            <person name="Hauser L."/>
            <person name="Kyrpides N.C."/>
            <person name="Ivanova N."/>
            <person name="Goker M."/>
            <person name="Woyke T."/>
            <person name="Klenk H.P."/>
            <person name="Bryant D.A."/>
        </authorList>
    </citation>
    <scope>NUCLEOTIDE SEQUENCE [LARGE SCALE GENOMIC DNA]</scope>
    <source>
        <strain evidence="4">ATCC 23779 / DSM 785 / 114-95</strain>
        <plasmid evidence="3">pHAU01</plasmid>
    </source>
</reference>
<dbReference type="KEGG" id="hau:Haur_5206"/>
<dbReference type="InterPro" id="IPR047650">
    <property type="entry name" value="Transpos_IS110"/>
</dbReference>
<proteinExistence type="predicted"/>
<keyword evidence="3" id="KW-0614">Plasmid</keyword>
<evidence type="ECO:0000259" key="2">
    <source>
        <dbReference type="Pfam" id="PF02371"/>
    </source>
</evidence>
<dbReference type="GO" id="GO:0006313">
    <property type="term" value="P:DNA transposition"/>
    <property type="evidence" value="ECO:0007669"/>
    <property type="project" value="InterPro"/>
</dbReference>
<geneLocation type="plasmid" evidence="3 4">
    <name>pHAU01</name>
</geneLocation>
<dbReference type="BioCyc" id="HAUR316274:GHYA-5268-MONOMER"/>
<dbReference type="GO" id="GO:0004803">
    <property type="term" value="F:transposase activity"/>
    <property type="evidence" value="ECO:0007669"/>
    <property type="project" value="InterPro"/>
</dbReference>